<gene>
    <name evidence="1" type="ORF">MESMUL_17510</name>
</gene>
<comment type="caution">
    <text evidence="1">The sequence shown here is derived from an EMBL/GenBank/DDBJ whole genome shotgun (WGS) entry which is preliminary data.</text>
</comment>
<evidence type="ECO:0000313" key="1">
    <source>
        <dbReference type="EMBL" id="GBO94397.1"/>
    </source>
</evidence>
<organism evidence="1 2">
    <name type="scientific">Mesosutterella multiformis</name>
    <dbReference type="NCBI Taxonomy" id="2259133"/>
    <lineage>
        <taxon>Bacteria</taxon>
        <taxon>Pseudomonadati</taxon>
        <taxon>Pseudomonadota</taxon>
        <taxon>Betaproteobacteria</taxon>
        <taxon>Burkholderiales</taxon>
        <taxon>Sutterellaceae</taxon>
        <taxon>Mesosutterella</taxon>
    </lineage>
</organism>
<protein>
    <submittedName>
        <fullName evidence="1">Uncharacterized protein</fullName>
    </submittedName>
</protein>
<evidence type="ECO:0000313" key="2">
    <source>
        <dbReference type="Proteomes" id="UP000266091"/>
    </source>
</evidence>
<keyword evidence="2" id="KW-1185">Reference proteome</keyword>
<reference evidence="1 2" key="1">
    <citation type="journal article" date="2018" name="Int. J. Syst. Evol. Microbiol.">
        <title>Mesosutterella multiformis gen. nov., sp. nov., a member of the family Sutterellaceae and Sutterella megalosphaeroides sp. nov., isolated from human faeces.</title>
        <authorList>
            <person name="Sakamoto M."/>
            <person name="Ikeyama N."/>
            <person name="Kunihiro T."/>
            <person name="Iino T."/>
            <person name="Yuki M."/>
            <person name="Ohkuma M."/>
        </authorList>
    </citation>
    <scope>NUCLEOTIDE SEQUENCE [LARGE SCALE GENOMIC DNA]</scope>
    <source>
        <strain evidence="1 2">4NBBH2</strain>
    </source>
</reference>
<dbReference type="AlphaFoldDB" id="A0A388SDH2"/>
<proteinExistence type="predicted"/>
<name>A0A388SDH2_9BURK</name>
<accession>A0A401LIW0</accession>
<dbReference type="EMBL" id="BGZJ01000002">
    <property type="protein sequence ID" value="GBO94397.1"/>
    <property type="molecule type" value="Genomic_DNA"/>
</dbReference>
<sequence>MIPSEIRSEPEKYTELVSVSGYGKRYTGRKIKGISEPEMAISFYIDPDSS</sequence>
<dbReference type="Proteomes" id="UP000266091">
    <property type="component" value="Unassembled WGS sequence"/>
</dbReference>
<accession>A0A388SDH2</accession>